<dbReference type="EMBL" id="LUEZ02000122">
    <property type="protein sequence ID" value="RDB16881.1"/>
    <property type="molecule type" value="Genomic_DNA"/>
</dbReference>
<evidence type="ECO:0008006" key="3">
    <source>
        <dbReference type="Google" id="ProtNLM"/>
    </source>
</evidence>
<name>A0A369J4C8_HYPMA</name>
<reference evidence="1" key="1">
    <citation type="submission" date="2018-04" db="EMBL/GenBank/DDBJ databases">
        <title>Whole genome sequencing of Hypsizygus marmoreus.</title>
        <authorList>
            <person name="Choi I.-G."/>
            <person name="Min B."/>
            <person name="Kim J.-G."/>
            <person name="Kim S."/>
            <person name="Oh Y.-L."/>
            <person name="Kong W.-S."/>
            <person name="Park H."/>
            <person name="Jeong J."/>
            <person name="Song E.-S."/>
        </authorList>
    </citation>
    <scope>NUCLEOTIDE SEQUENCE [LARGE SCALE GENOMIC DNA]</scope>
    <source>
        <strain evidence="1">51987-8</strain>
    </source>
</reference>
<protein>
    <recommendedName>
        <fullName evidence="3">F-box domain-containing protein</fullName>
    </recommendedName>
</protein>
<dbReference type="InParanoid" id="A0A369J4C8"/>
<proteinExistence type="predicted"/>
<dbReference type="Proteomes" id="UP000076154">
    <property type="component" value="Unassembled WGS sequence"/>
</dbReference>
<evidence type="ECO:0000313" key="2">
    <source>
        <dbReference type="Proteomes" id="UP000076154"/>
    </source>
</evidence>
<dbReference type="Gene3D" id="3.80.10.10">
    <property type="entry name" value="Ribonuclease Inhibitor"/>
    <property type="match status" value="1"/>
</dbReference>
<accession>A0A369J4C8</accession>
<dbReference type="OrthoDB" id="3042049at2759"/>
<organism evidence="1 2">
    <name type="scientific">Hypsizygus marmoreus</name>
    <name type="common">White beech mushroom</name>
    <name type="synonym">Agaricus marmoreus</name>
    <dbReference type="NCBI Taxonomy" id="39966"/>
    <lineage>
        <taxon>Eukaryota</taxon>
        <taxon>Fungi</taxon>
        <taxon>Dikarya</taxon>
        <taxon>Basidiomycota</taxon>
        <taxon>Agaricomycotina</taxon>
        <taxon>Agaricomycetes</taxon>
        <taxon>Agaricomycetidae</taxon>
        <taxon>Agaricales</taxon>
        <taxon>Tricholomatineae</taxon>
        <taxon>Lyophyllaceae</taxon>
        <taxon>Hypsizygus</taxon>
    </lineage>
</organism>
<dbReference type="AlphaFoldDB" id="A0A369J4C8"/>
<dbReference type="SUPFAM" id="SSF52058">
    <property type="entry name" value="L domain-like"/>
    <property type="match status" value="1"/>
</dbReference>
<comment type="caution">
    <text evidence="1">The sequence shown here is derived from an EMBL/GenBank/DDBJ whole genome shotgun (WGS) entry which is preliminary data.</text>
</comment>
<sequence>MDSMFDPESHVAITVATTHNERLSDELQATARLLIANSQKLIMSVDSEIAQLQAMMDDLHGQRDRHVAHTQQYRTAIAPHRKLPVDLLEEIFISCAENPVHVPPEPTQFPWTVIQVCSKWRSVAHALPGLWSHIEAHFYDDDLFLRCLRLVERVFLSSAHLPISLNATIDYDAADDHVVEFAKLLSSYAPAFEHLEISGPFSSVKSLMSLPPGSIENLQSLGLHDVEDYSGQIYDFPVLRDAPKLRNLMISFAMPPYMTLDNLPFPQLTHLSIQQTDVDSALAFSILSLCRSLVDCVLEFQAGDIEGQSEAASPLIDHTLPALERLHLQVTGFLLDVAWFPHLELPSLVSFAFSASGNRAWLPSWTPMITRSGRLESLVLYSPINPVLLEEILATSPALMRLDLHISTLSENILMGMSTGDLVPRLTSLICAVDLVEVLPSHLEMLQTRKQGTNSVSHIAEVVFTHTHPFASDEASVRRVHQLAEEGWNISFWRL</sequence>
<dbReference type="InterPro" id="IPR032675">
    <property type="entry name" value="LRR_dom_sf"/>
</dbReference>
<keyword evidence="2" id="KW-1185">Reference proteome</keyword>
<gene>
    <name evidence="1" type="ORF">Hypma_002522</name>
</gene>
<evidence type="ECO:0000313" key="1">
    <source>
        <dbReference type="EMBL" id="RDB16881.1"/>
    </source>
</evidence>